<sequence length="48" mass="5407">MTGQKEMMKAMLELEKEVNEITQESGKIQDGVLKIKTQSRDLKALSVV</sequence>
<dbReference type="EMBL" id="AKWM02000050">
    <property type="protein sequence ID" value="EKR99497.1"/>
    <property type="molecule type" value="Genomic_DNA"/>
</dbReference>
<comment type="caution">
    <text evidence="1">The sequence shown here is derived from an EMBL/GenBank/DDBJ whole genome shotgun (WGS) entry which is preliminary data.</text>
</comment>
<dbReference type="AlphaFoldDB" id="A0AA87MNB5"/>
<dbReference type="Proteomes" id="UP000001343">
    <property type="component" value="Unassembled WGS sequence"/>
</dbReference>
<name>A0AA87MNB5_9LEPT</name>
<evidence type="ECO:0000313" key="1">
    <source>
        <dbReference type="EMBL" id="EKR99497.1"/>
    </source>
</evidence>
<proteinExistence type="predicted"/>
<organism evidence="1 2">
    <name type="scientific">Leptospira mayottensis 200901122</name>
    <dbReference type="NCBI Taxonomy" id="1193010"/>
    <lineage>
        <taxon>Bacteria</taxon>
        <taxon>Pseudomonadati</taxon>
        <taxon>Spirochaetota</taxon>
        <taxon>Spirochaetia</taxon>
        <taxon>Leptospirales</taxon>
        <taxon>Leptospiraceae</taxon>
        <taxon>Leptospira</taxon>
    </lineage>
</organism>
<gene>
    <name evidence="1" type="ORF">LEP1GSC125_0006</name>
</gene>
<accession>A0AA87MNB5</accession>
<reference evidence="1 2" key="1">
    <citation type="journal article" date="2014" name="Int. J. Syst. Evol. Microbiol.">
        <title>Leptospira mayottensis sp. nov., a pathogenic species of the genus Leptospira isolated from humans.</title>
        <authorList>
            <person name="Bourhy P."/>
            <person name="Collet L."/>
            <person name="Brisse S."/>
            <person name="Picardeau M."/>
        </authorList>
    </citation>
    <scope>NUCLEOTIDE SEQUENCE [LARGE SCALE GENOMIC DNA]</scope>
    <source>
        <strain evidence="1 2">200901122</strain>
    </source>
</reference>
<protein>
    <submittedName>
        <fullName evidence="1">Uncharacterized protein</fullName>
    </submittedName>
</protein>
<evidence type="ECO:0000313" key="2">
    <source>
        <dbReference type="Proteomes" id="UP000001343"/>
    </source>
</evidence>